<dbReference type="PANTHER" id="PTHR11422:SF10">
    <property type="entry name" value="IG-LIKE DOMAIN-CONTAINING PROTEIN"/>
    <property type="match status" value="1"/>
</dbReference>
<feature type="chain" id="PRO_5043463876" description="Ig-like domain-containing protein" evidence="1">
    <location>
        <begin position="21"/>
        <end position="500"/>
    </location>
</feature>
<dbReference type="CDD" id="cd00096">
    <property type="entry name" value="Ig"/>
    <property type="match status" value="1"/>
</dbReference>
<dbReference type="EMBL" id="JAWDJR010000018">
    <property type="protein sequence ID" value="KAK9958847.1"/>
    <property type="molecule type" value="Genomic_DNA"/>
</dbReference>
<name>A0AAW1ZBL7_CULAL</name>
<gene>
    <name evidence="3" type="ORF">ABG768_010947</name>
</gene>
<dbReference type="InterPro" id="IPR013783">
    <property type="entry name" value="Ig-like_fold"/>
</dbReference>
<keyword evidence="4" id="KW-1185">Reference proteome</keyword>
<organism evidence="3 4">
    <name type="scientific">Culter alburnus</name>
    <name type="common">Topmouth culter</name>
    <dbReference type="NCBI Taxonomy" id="194366"/>
    <lineage>
        <taxon>Eukaryota</taxon>
        <taxon>Metazoa</taxon>
        <taxon>Chordata</taxon>
        <taxon>Craniata</taxon>
        <taxon>Vertebrata</taxon>
        <taxon>Euteleostomi</taxon>
        <taxon>Actinopterygii</taxon>
        <taxon>Neopterygii</taxon>
        <taxon>Teleostei</taxon>
        <taxon>Ostariophysi</taxon>
        <taxon>Cypriniformes</taxon>
        <taxon>Xenocyprididae</taxon>
        <taxon>Xenocypridinae</taxon>
        <taxon>Culter</taxon>
    </lineage>
</organism>
<feature type="domain" description="Ig-like" evidence="2">
    <location>
        <begin position="317"/>
        <end position="425"/>
    </location>
</feature>
<feature type="signal peptide" evidence="1">
    <location>
        <begin position="1"/>
        <end position="20"/>
    </location>
</feature>
<evidence type="ECO:0000313" key="4">
    <source>
        <dbReference type="Proteomes" id="UP001479290"/>
    </source>
</evidence>
<evidence type="ECO:0000313" key="3">
    <source>
        <dbReference type="EMBL" id="KAK9958847.1"/>
    </source>
</evidence>
<dbReference type="InterPro" id="IPR036179">
    <property type="entry name" value="Ig-like_dom_sf"/>
</dbReference>
<dbReference type="Proteomes" id="UP001479290">
    <property type="component" value="Unassembled WGS sequence"/>
</dbReference>
<evidence type="ECO:0000256" key="1">
    <source>
        <dbReference type="SAM" id="SignalP"/>
    </source>
</evidence>
<dbReference type="InterPro" id="IPR007110">
    <property type="entry name" value="Ig-like_dom"/>
</dbReference>
<dbReference type="PROSITE" id="PS50835">
    <property type="entry name" value="IG_LIKE"/>
    <property type="match status" value="1"/>
</dbReference>
<dbReference type="SMART" id="SM00409">
    <property type="entry name" value="IG"/>
    <property type="match status" value="2"/>
</dbReference>
<dbReference type="Gene3D" id="2.60.40.10">
    <property type="entry name" value="Immunoglobulins"/>
    <property type="match status" value="3"/>
</dbReference>
<reference evidence="3 4" key="1">
    <citation type="submission" date="2024-05" db="EMBL/GenBank/DDBJ databases">
        <title>A high-quality chromosomal-level genome assembly of Topmouth culter (Culter alburnus).</title>
        <authorList>
            <person name="Zhao H."/>
        </authorList>
    </citation>
    <scope>NUCLEOTIDE SEQUENCE [LARGE SCALE GENOMIC DNA]</scope>
    <source>
        <strain evidence="3">CATC2023</strain>
        <tissue evidence="3">Muscle</tissue>
    </source>
</reference>
<evidence type="ECO:0000259" key="2">
    <source>
        <dbReference type="PROSITE" id="PS50835"/>
    </source>
</evidence>
<proteinExistence type="predicted"/>
<dbReference type="PANTHER" id="PTHR11422">
    <property type="entry name" value="T-CELL SURFACE GLYCOPROTEIN CD4"/>
    <property type="match status" value="1"/>
</dbReference>
<dbReference type="InterPro" id="IPR013106">
    <property type="entry name" value="Ig_V-set"/>
</dbReference>
<protein>
    <recommendedName>
        <fullName evidence="2">Ig-like domain-containing protein</fullName>
    </recommendedName>
</protein>
<dbReference type="Pfam" id="PF07686">
    <property type="entry name" value="V-set"/>
    <property type="match status" value="1"/>
</dbReference>
<comment type="caution">
    <text evidence="3">The sequence shown here is derived from an EMBL/GenBank/DDBJ whole genome shotgun (WGS) entry which is preliminary data.</text>
</comment>
<sequence>MSQTRNIVILLALLLVCALAEDDPEPIFKALGGELEMGFCFGDDIAVHRLNAGKKELLGQSSSPSISPPDAFKGRISFSDDVEGLLGLKITNLQFSDSGTYIRECWNNDTMENYHKHYLYVCTEEFDLQKISLTPGTGADLVCNTGSRKHITVKWYKDISLFMDTQISLEPLQPELKSLIQVNDKGSFLHVSDEFIQDRPRFYCLAMEGGQCSSFQPIGLPEDPEMKTIYRSVGERIVLACSVDRFRQSHWETPFGQVNSSAPLRLNGTIENQMSVSTSKNSEDYSLDIPSLTSEHSGSYKCFSTFLVEEYVVNVCPLRESADISFSAEDKKVVLQCDFMSLPEFKDKEEYTSVLWYRNTGDQDIQIMDSGDPSLTLPNDLQGRLKFSQTYSSLTFTKPKKEDNGTYWCVVLLDNESFVDEDTSSNDDDEEDEEDEVDHHFVMEEEYMDMCLFMQSNSWLCKQRQLVRERLMMSRENSTDLMDTVMSRKASLVVLCGNTH</sequence>
<keyword evidence="1" id="KW-0732">Signal</keyword>
<dbReference type="AlphaFoldDB" id="A0AAW1ZBL7"/>
<dbReference type="InterPro" id="IPR003599">
    <property type="entry name" value="Ig_sub"/>
</dbReference>
<dbReference type="SUPFAM" id="SSF48726">
    <property type="entry name" value="Immunoglobulin"/>
    <property type="match status" value="3"/>
</dbReference>
<accession>A0AAW1ZBL7</accession>